<gene>
    <name evidence="1" type="ORF">LBW59_26030</name>
</gene>
<proteinExistence type="predicted"/>
<comment type="caution">
    <text evidence="1">The sequence shown here is derived from an EMBL/GenBank/DDBJ whole genome shotgun (WGS) entry which is preliminary data.</text>
</comment>
<dbReference type="Proteomes" id="UP001144050">
    <property type="component" value="Unassembled WGS sequence"/>
</dbReference>
<reference evidence="1" key="1">
    <citation type="submission" date="2021-09" db="EMBL/GenBank/DDBJ databases">
        <title>Genomic analysis of Ralstonia spp.</title>
        <authorList>
            <person name="Aburjaile F."/>
            <person name="Ariute J.C."/>
            <person name="Pais A.K.L."/>
            <person name="Albuquerque G.M.R."/>
            <person name="Silva A.M.F."/>
            <person name="Brenig B."/>
            <person name="Azevedo V."/>
            <person name="Matiuzzi M."/>
            <person name="Ramos R."/>
            <person name="Goes-Neto A."/>
            <person name="Soares S."/>
            <person name="Iseppon A.M.B."/>
            <person name="Souza E."/>
            <person name="Gama M."/>
        </authorList>
    </citation>
    <scope>NUCLEOTIDE SEQUENCE</scope>
    <source>
        <strain evidence="1">CCRMRs91</strain>
    </source>
</reference>
<evidence type="ECO:0000313" key="1">
    <source>
        <dbReference type="EMBL" id="MDB0574182.1"/>
    </source>
</evidence>
<dbReference type="InterPro" id="IPR010069">
    <property type="entry name" value="CdiA_FHA1_rpt"/>
</dbReference>
<name>A0AAW5ZX77_RALSL</name>
<organism evidence="1 2">
    <name type="scientific">Ralstonia solanacearum</name>
    <name type="common">Pseudomonas solanacearum</name>
    <dbReference type="NCBI Taxonomy" id="305"/>
    <lineage>
        <taxon>Bacteria</taxon>
        <taxon>Pseudomonadati</taxon>
        <taxon>Pseudomonadota</taxon>
        <taxon>Betaproteobacteria</taxon>
        <taxon>Burkholderiales</taxon>
        <taxon>Burkholderiaceae</taxon>
        <taxon>Ralstonia</taxon>
        <taxon>Ralstonia solanacearum species complex</taxon>
    </lineage>
</organism>
<dbReference type="InterPro" id="IPR008619">
    <property type="entry name" value="Filamentous_hemagglutn_rpt"/>
</dbReference>
<dbReference type="Pfam" id="PF05594">
    <property type="entry name" value="Fil_haemagg"/>
    <property type="match status" value="1"/>
</dbReference>
<evidence type="ECO:0008006" key="3">
    <source>
        <dbReference type="Google" id="ProtNLM"/>
    </source>
</evidence>
<accession>A0AAW5ZX77</accession>
<sequence>AQAGKLDLTGATTSAGGALSANAQGALINDRGHLSSQGAATVSAGSLSNQGGQIVSQNALSANVAGALSNQGGT</sequence>
<dbReference type="EMBL" id="JAIVFG010000235">
    <property type="protein sequence ID" value="MDB0574182.1"/>
    <property type="molecule type" value="Genomic_DNA"/>
</dbReference>
<feature type="non-terminal residue" evidence="1">
    <location>
        <position position="1"/>
    </location>
</feature>
<evidence type="ECO:0000313" key="2">
    <source>
        <dbReference type="Proteomes" id="UP001144050"/>
    </source>
</evidence>
<dbReference type="NCBIfam" id="TIGR01731">
    <property type="entry name" value="fil_hemag_20aa"/>
    <property type="match status" value="3"/>
</dbReference>
<dbReference type="RefSeq" id="WP_271657567.1">
    <property type="nucleotide sequence ID" value="NZ_JAIVFG010000235.1"/>
</dbReference>
<feature type="non-terminal residue" evidence="1">
    <location>
        <position position="74"/>
    </location>
</feature>
<dbReference type="AlphaFoldDB" id="A0AAW5ZX77"/>
<protein>
    <recommendedName>
        <fullName evidence="3">Hemagglutinin</fullName>
    </recommendedName>
</protein>